<dbReference type="RefSeq" id="WP_379524316.1">
    <property type="nucleotide sequence ID" value="NZ_JBHSPA010000115.1"/>
</dbReference>
<comment type="caution">
    <text evidence="2">The sequence shown here is derived from an EMBL/GenBank/DDBJ whole genome shotgun (WGS) entry which is preliminary data.</text>
</comment>
<accession>A0ABW1DA27</accession>
<dbReference type="EMBL" id="JBHSPA010000115">
    <property type="protein sequence ID" value="MFC5834909.1"/>
    <property type="molecule type" value="Genomic_DNA"/>
</dbReference>
<proteinExistence type="predicted"/>
<feature type="non-terminal residue" evidence="2">
    <location>
        <position position="1"/>
    </location>
</feature>
<gene>
    <name evidence="2" type="ORF">ACFPZ3_64675</name>
</gene>
<reference evidence="3" key="1">
    <citation type="journal article" date="2019" name="Int. J. Syst. Evol. Microbiol.">
        <title>The Global Catalogue of Microorganisms (GCM) 10K type strain sequencing project: providing services to taxonomists for standard genome sequencing and annotation.</title>
        <authorList>
            <consortium name="The Broad Institute Genomics Platform"/>
            <consortium name="The Broad Institute Genome Sequencing Center for Infectious Disease"/>
            <person name="Wu L."/>
            <person name="Ma J."/>
        </authorList>
    </citation>
    <scope>NUCLEOTIDE SEQUENCE [LARGE SCALE GENOMIC DNA]</scope>
    <source>
        <strain evidence="3">CCUG 53903</strain>
    </source>
</reference>
<sequence length="105" mass="12292">RLATAQQHQPAEHPERDQIEQADKHKTRSFLWERTPFNHRSEPSLLNLTRYRLRQTISDGIRTRLLAVGGLLASTWHRGRCARQMVIGRTLMREGVRMPMMVDYG</sequence>
<feature type="region of interest" description="Disordered" evidence="1">
    <location>
        <begin position="1"/>
        <end position="25"/>
    </location>
</feature>
<protein>
    <submittedName>
        <fullName evidence="2">Uncharacterized protein</fullName>
    </submittedName>
</protein>
<evidence type="ECO:0000256" key="1">
    <source>
        <dbReference type="SAM" id="MobiDB-lite"/>
    </source>
</evidence>
<feature type="compositionally biased region" description="Basic and acidic residues" evidence="1">
    <location>
        <begin position="10"/>
        <end position="24"/>
    </location>
</feature>
<keyword evidence="3" id="KW-1185">Reference proteome</keyword>
<dbReference type="Proteomes" id="UP001596058">
    <property type="component" value="Unassembled WGS sequence"/>
</dbReference>
<evidence type="ECO:0000313" key="3">
    <source>
        <dbReference type="Proteomes" id="UP001596058"/>
    </source>
</evidence>
<evidence type="ECO:0000313" key="2">
    <source>
        <dbReference type="EMBL" id="MFC5834909.1"/>
    </source>
</evidence>
<organism evidence="2 3">
    <name type="scientific">Nonomuraea insulae</name>
    <dbReference type="NCBI Taxonomy" id="1616787"/>
    <lineage>
        <taxon>Bacteria</taxon>
        <taxon>Bacillati</taxon>
        <taxon>Actinomycetota</taxon>
        <taxon>Actinomycetes</taxon>
        <taxon>Streptosporangiales</taxon>
        <taxon>Streptosporangiaceae</taxon>
        <taxon>Nonomuraea</taxon>
    </lineage>
</organism>
<name>A0ABW1DA27_9ACTN</name>